<protein>
    <submittedName>
        <fullName evidence="4">Vinorine synthase</fullName>
    </submittedName>
</protein>
<gene>
    <name evidence="4" type="ORF">KK1_019096</name>
</gene>
<dbReference type="Proteomes" id="UP000075243">
    <property type="component" value="Chromosome 7"/>
</dbReference>
<dbReference type="STRING" id="3821.A0A151TBT6"/>
<accession>A0A151TBT6</accession>
<dbReference type="PANTHER" id="PTHR31623">
    <property type="entry name" value="F21J9.9"/>
    <property type="match status" value="1"/>
</dbReference>
<name>A0A151TBT6_CAJCA</name>
<dbReference type="GO" id="GO:0016746">
    <property type="term" value="F:acyltransferase activity"/>
    <property type="evidence" value="ECO:0007669"/>
    <property type="project" value="UniProtKB-KW"/>
</dbReference>
<organism evidence="4 5">
    <name type="scientific">Cajanus cajan</name>
    <name type="common">Pigeon pea</name>
    <name type="synonym">Cajanus indicus</name>
    <dbReference type="NCBI Taxonomy" id="3821"/>
    <lineage>
        <taxon>Eukaryota</taxon>
        <taxon>Viridiplantae</taxon>
        <taxon>Streptophyta</taxon>
        <taxon>Embryophyta</taxon>
        <taxon>Tracheophyta</taxon>
        <taxon>Spermatophyta</taxon>
        <taxon>Magnoliopsida</taxon>
        <taxon>eudicotyledons</taxon>
        <taxon>Gunneridae</taxon>
        <taxon>Pentapetalae</taxon>
        <taxon>rosids</taxon>
        <taxon>fabids</taxon>
        <taxon>Fabales</taxon>
        <taxon>Fabaceae</taxon>
        <taxon>Papilionoideae</taxon>
        <taxon>50 kb inversion clade</taxon>
        <taxon>NPAAA clade</taxon>
        <taxon>indigoferoid/millettioid clade</taxon>
        <taxon>Phaseoleae</taxon>
        <taxon>Cajanus</taxon>
    </lineage>
</organism>
<dbReference type="Gene3D" id="3.30.559.10">
    <property type="entry name" value="Chloramphenicol acetyltransferase-like domain"/>
    <property type="match status" value="2"/>
</dbReference>
<evidence type="ECO:0000256" key="1">
    <source>
        <dbReference type="ARBA" id="ARBA00009861"/>
    </source>
</evidence>
<evidence type="ECO:0000256" key="2">
    <source>
        <dbReference type="ARBA" id="ARBA00022679"/>
    </source>
</evidence>
<dbReference type="InterPro" id="IPR023213">
    <property type="entry name" value="CAT-like_dom_sf"/>
</dbReference>
<dbReference type="EMBL" id="CM003609">
    <property type="protein sequence ID" value="KYP64496.1"/>
    <property type="molecule type" value="Genomic_DNA"/>
</dbReference>
<comment type="similarity">
    <text evidence="1">Belongs to the plant acyltransferase family.</text>
</comment>
<keyword evidence="3" id="KW-0012">Acyltransferase</keyword>
<evidence type="ECO:0000313" key="4">
    <source>
        <dbReference type="EMBL" id="KYP64496.1"/>
    </source>
</evidence>
<keyword evidence="5" id="KW-1185">Reference proteome</keyword>
<dbReference type="OMA" id="NIFIDHF"/>
<reference evidence="4 5" key="1">
    <citation type="journal article" date="2012" name="Nat. Biotechnol.">
        <title>Draft genome sequence of pigeonpea (Cajanus cajan), an orphan legume crop of resource-poor farmers.</title>
        <authorList>
            <person name="Varshney R.K."/>
            <person name="Chen W."/>
            <person name="Li Y."/>
            <person name="Bharti A.K."/>
            <person name="Saxena R.K."/>
            <person name="Schlueter J.A."/>
            <person name="Donoghue M.T."/>
            <person name="Azam S."/>
            <person name="Fan G."/>
            <person name="Whaley A.M."/>
            <person name="Farmer A.D."/>
            <person name="Sheridan J."/>
            <person name="Iwata A."/>
            <person name="Tuteja R."/>
            <person name="Penmetsa R.V."/>
            <person name="Wu W."/>
            <person name="Upadhyaya H.D."/>
            <person name="Yang S.P."/>
            <person name="Shah T."/>
            <person name="Saxena K.B."/>
            <person name="Michael T."/>
            <person name="McCombie W.R."/>
            <person name="Yang B."/>
            <person name="Zhang G."/>
            <person name="Yang H."/>
            <person name="Wang J."/>
            <person name="Spillane C."/>
            <person name="Cook D.R."/>
            <person name="May G.D."/>
            <person name="Xu X."/>
            <person name="Jackson S.A."/>
        </authorList>
    </citation>
    <scope>NUCLEOTIDE SEQUENCE [LARGE SCALE GENOMIC DNA]</scope>
    <source>
        <strain evidence="5">cv. Asha</strain>
    </source>
</reference>
<dbReference type="PANTHER" id="PTHR31623:SF24">
    <property type="entry name" value="HXXXD-TYPE ACYL-TRANSFERASE FAMILY PROTEIN"/>
    <property type="match status" value="1"/>
</dbReference>
<dbReference type="Pfam" id="PF02458">
    <property type="entry name" value="Transferase"/>
    <property type="match status" value="1"/>
</dbReference>
<evidence type="ECO:0000256" key="3">
    <source>
        <dbReference type="ARBA" id="ARBA00023315"/>
    </source>
</evidence>
<sequence>MEISITSRETIKPSLPTSVNCKTHKLCLFDVFQLNTYFPLILFYHKTSDMKGFSCVSNQLKKSLSETLTIFYPLGGRRGDYFSIDCNDEGAIYMEASVNISMGEFLNPPKLEFLNQLLPCEPNKCHSYQEVLPQLLVQVNLFQCGGIAIGLCNLHILLDAYSCSAFLKTWFAICKGSKEEISWPDFFSASSFFPPRNTFGVRAGMLNINKDSNVEAKCTTRRFMFDSKIINELKAMSTSDDTEPTRYQIVSSFICKHMIVACMNGSCDQTRPVVALHVVDMRKRMGEPFSKGSIGNLLWPALVLLEDVNKNTNIIDLVRVLEKELGKLTKELFLKVQNDPDFLWSDECAQLMLEGIATQNPITLVFTSWANMGFDKVDFGSGKPLWLAQRGGTKETIPNTVVLMETKEGIDAWVTMAEKHITILENDMEFLRIALLNPIVSNI</sequence>
<proteinExistence type="inferred from homology"/>
<dbReference type="Gramene" id="C.cajan_18553.t">
    <property type="protein sequence ID" value="C.cajan_18553.t.cds1"/>
    <property type="gene ID" value="C.cajan_18553"/>
</dbReference>
<dbReference type="AlphaFoldDB" id="A0A151TBT6"/>
<evidence type="ECO:0000313" key="5">
    <source>
        <dbReference type="Proteomes" id="UP000075243"/>
    </source>
</evidence>
<keyword evidence="2" id="KW-0808">Transferase</keyword>